<dbReference type="STRING" id="675120.N1PEY5"/>
<reference evidence="2 3" key="2">
    <citation type="journal article" date="2012" name="PLoS Pathog.">
        <title>Diverse lifestyles and strategies of plant pathogenesis encoded in the genomes of eighteen Dothideomycetes fungi.</title>
        <authorList>
            <person name="Ohm R.A."/>
            <person name="Feau N."/>
            <person name="Henrissat B."/>
            <person name="Schoch C.L."/>
            <person name="Horwitz B.A."/>
            <person name="Barry K.W."/>
            <person name="Condon B.J."/>
            <person name="Copeland A.C."/>
            <person name="Dhillon B."/>
            <person name="Glaser F."/>
            <person name="Hesse C.N."/>
            <person name="Kosti I."/>
            <person name="LaButti K."/>
            <person name="Lindquist E.A."/>
            <person name="Lucas S."/>
            <person name="Salamov A.A."/>
            <person name="Bradshaw R.E."/>
            <person name="Ciuffetti L."/>
            <person name="Hamelin R.C."/>
            <person name="Kema G.H.J."/>
            <person name="Lawrence C."/>
            <person name="Scott J.A."/>
            <person name="Spatafora J.W."/>
            <person name="Turgeon B.G."/>
            <person name="de Wit P.J.G.M."/>
            <person name="Zhong S."/>
            <person name="Goodwin S.B."/>
            <person name="Grigoriev I.V."/>
        </authorList>
    </citation>
    <scope>NUCLEOTIDE SEQUENCE [LARGE SCALE GENOMIC DNA]</scope>
    <source>
        <strain evidence="3">NZE10 / CBS 128990</strain>
    </source>
</reference>
<reference evidence="3" key="1">
    <citation type="journal article" date="2012" name="PLoS Genet.">
        <title>The genomes of the fungal plant pathogens Cladosporium fulvum and Dothistroma septosporum reveal adaptation to different hosts and lifestyles but also signatures of common ancestry.</title>
        <authorList>
            <person name="de Wit P.J.G.M."/>
            <person name="van der Burgt A."/>
            <person name="Oekmen B."/>
            <person name="Stergiopoulos I."/>
            <person name="Abd-Elsalam K.A."/>
            <person name="Aerts A.L."/>
            <person name="Bahkali A.H."/>
            <person name="Beenen H.G."/>
            <person name="Chettri P."/>
            <person name="Cox M.P."/>
            <person name="Datema E."/>
            <person name="de Vries R.P."/>
            <person name="Dhillon B."/>
            <person name="Ganley A.R."/>
            <person name="Griffiths S.A."/>
            <person name="Guo Y."/>
            <person name="Hamelin R.C."/>
            <person name="Henrissat B."/>
            <person name="Kabir M.S."/>
            <person name="Jashni M.K."/>
            <person name="Kema G."/>
            <person name="Klaubauf S."/>
            <person name="Lapidus A."/>
            <person name="Levasseur A."/>
            <person name="Lindquist E."/>
            <person name="Mehrabi R."/>
            <person name="Ohm R.A."/>
            <person name="Owen T.J."/>
            <person name="Salamov A."/>
            <person name="Schwelm A."/>
            <person name="Schijlen E."/>
            <person name="Sun H."/>
            <person name="van den Burg H.A."/>
            <person name="van Ham R.C.H.J."/>
            <person name="Zhang S."/>
            <person name="Goodwin S.B."/>
            <person name="Grigoriev I.V."/>
            <person name="Collemare J."/>
            <person name="Bradshaw R.E."/>
        </authorList>
    </citation>
    <scope>NUCLEOTIDE SEQUENCE [LARGE SCALE GENOMIC DNA]</scope>
    <source>
        <strain evidence="3">NZE10 / CBS 128990</strain>
    </source>
</reference>
<evidence type="ECO:0000313" key="3">
    <source>
        <dbReference type="Proteomes" id="UP000016933"/>
    </source>
</evidence>
<dbReference type="eggNOG" id="KOG3179">
    <property type="taxonomic scope" value="Eukaryota"/>
</dbReference>
<dbReference type="CDD" id="cd01741">
    <property type="entry name" value="GATase1_1"/>
    <property type="match status" value="1"/>
</dbReference>
<dbReference type="Pfam" id="PF00117">
    <property type="entry name" value="GATase"/>
    <property type="match status" value="1"/>
</dbReference>
<dbReference type="SUPFAM" id="SSF52317">
    <property type="entry name" value="Class I glutamine amidotransferase-like"/>
    <property type="match status" value="1"/>
</dbReference>
<keyword evidence="3" id="KW-1185">Reference proteome</keyword>
<sequence length="255" mass="27708">MPSQLRVAVLECDTPLAAIREQYGNYGDILGKLLQRGTTGAGVCDQPEIVISQWDVAGRRAYPRLADIDAIILSEANVDGNAEDAWILDLIMFVQDAYCSNVPIIGVCFGHQVVARALGATVRRSDSYEISATKISLTRAGRGLFEDKQYLVLHQMHRDVVESVPAGCVSIGSTPRCQIHGLYQPHRILTLQGHPEFDQFMVERAAAARAEQGILSDDVAVDGIARAGLPHDGDVVARVMYRFLSLSSGTTSTVQ</sequence>
<accession>N1PEY5</accession>
<organism evidence="2 3">
    <name type="scientific">Dothistroma septosporum (strain NZE10 / CBS 128990)</name>
    <name type="common">Red band needle blight fungus</name>
    <name type="synonym">Mycosphaerella pini</name>
    <dbReference type="NCBI Taxonomy" id="675120"/>
    <lineage>
        <taxon>Eukaryota</taxon>
        <taxon>Fungi</taxon>
        <taxon>Dikarya</taxon>
        <taxon>Ascomycota</taxon>
        <taxon>Pezizomycotina</taxon>
        <taxon>Dothideomycetes</taxon>
        <taxon>Dothideomycetidae</taxon>
        <taxon>Mycosphaerellales</taxon>
        <taxon>Mycosphaerellaceae</taxon>
        <taxon>Dothistroma</taxon>
    </lineage>
</organism>
<dbReference type="OrthoDB" id="1669814at2759"/>
<dbReference type="PANTHER" id="PTHR42695:SF5">
    <property type="entry name" value="GLUTAMINE AMIDOTRANSFERASE YLR126C-RELATED"/>
    <property type="match status" value="1"/>
</dbReference>
<name>N1PEY5_DOTSN</name>
<dbReference type="OMA" id="VERNAKW"/>
<dbReference type="GO" id="GO:0005829">
    <property type="term" value="C:cytosol"/>
    <property type="evidence" value="ECO:0007669"/>
    <property type="project" value="TreeGrafter"/>
</dbReference>
<dbReference type="AlphaFoldDB" id="N1PEY5"/>
<dbReference type="HOGENOM" id="CLU_054974_0_2_1"/>
<dbReference type="PANTHER" id="PTHR42695">
    <property type="entry name" value="GLUTAMINE AMIDOTRANSFERASE YLR126C-RELATED"/>
    <property type="match status" value="1"/>
</dbReference>
<evidence type="ECO:0000313" key="2">
    <source>
        <dbReference type="EMBL" id="EME39851.1"/>
    </source>
</evidence>
<dbReference type="InterPro" id="IPR017926">
    <property type="entry name" value="GATASE"/>
</dbReference>
<dbReference type="InterPro" id="IPR044992">
    <property type="entry name" value="ChyE-like"/>
</dbReference>
<evidence type="ECO:0000259" key="1">
    <source>
        <dbReference type="Pfam" id="PF00117"/>
    </source>
</evidence>
<dbReference type="InterPro" id="IPR029062">
    <property type="entry name" value="Class_I_gatase-like"/>
</dbReference>
<feature type="domain" description="Glutamine amidotransferase" evidence="1">
    <location>
        <begin position="65"/>
        <end position="198"/>
    </location>
</feature>
<protein>
    <recommendedName>
        <fullName evidence="1">Glutamine amidotransferase domain-containing protein</fullName>
    </recommendedName>
</protein>
<dbReference type="Gene3D" id="3.40.50.880">
    <property type="match status" value="1"/>
</dbReference>
<dbReference type="GO" id="GO:0005634">
    <property type="term" value="C:nucleus"/>
    <property type="evidence" value="ECO:0007669"/>
    <property type="project" value="TreeGrafter"/>
</dbReference>
<proteinExistence type="predicted"/>
<dbReference type="PROSITE" id="PS51273">
    <property type="entry name" value="GATASE_TYPE_1"/>
    <property type="match status" value="1"/>
</dbReference>
<gene>
    <name evidence="2" type="ORF">DOTSEDRAFT_65774</name>
</gene>
<dbReference type="Proteomes" id="UP000016933">
    <property type="component" value="Unassembled WGS sequence"/>
</dbReference>
<dbReference type="EMBL" id="KB446544">
    <property type="protein sequence ID" value="EME39851.1"/>
    <property type="molecule type" value="Genomic_DNA"/>
</dbReference>